<reference evidence="2" key="3">
    <citation type="submission" date="2022-01" db="UniProtKB">
        <authorList>
            <consortium name="EnsemblPlants"/>
        </authorList>
    </citation>
    <scope>IDENTIFICATION</scope>
    <source>
        <strain evidence="2">subsp. vulgare</strain>
    </source>
</reference>
<dbReference type="eggNOG" id="ENOG502R3U6">
    <property type="taxonomic scope" value="Eukaryota"/>
</dbReference>
<proteinExistence type="predicted"/>
<dbReference type="SMART" id="SM00505">
    <property type="entry name" value="Knot1"/>
    <property type="match status" value="1"/>
</dbReference>
<dbReference type="PaxDb" id="4513-MLOC_77989.1"/>
<dbReference type="SUPFAM" id="SSF57095">
    <property type="entry name" value="Scorpion toxin-like"/>
    <property type="match status" value="1"/>
</dbReference>
<dbReference type="GO" id="GO:0006952">
    <property type="term" value="P:defense response"/>
    <property type="evidence" value="ECO:0000318"/>
    <property type="project" value="GO_Central"/>
</dbReference>
<evidence type="ECO:0000313" key="3">
    <source>
        <dbReference type="Proteomes" id="UP000011116"/>
    </source>
</evidence>
<accession>M0Z6T6</accession>
<dbReference type="Proteomes" id="UP000011116">
    <property type="component" value="Chromosome 5H"/>
</dbReference>
<dbReference type="InterPro" id="IPR036574">
    <property type="entry name" value="Scorpion_toxin-like_sf"/>
</dbReference>
<name>M0Z6T6_HORVV</name>
<dbReference type="Pfam" id="PF00304">
    <property type="entry name" value="Gamma-thionin"/>
    <property type="match status" value="1"/>
</dbReference>
<evidence type="ECO:0000313" key="2">
    <source>
        <dbReference type="EnsemblPlants" id="HORVU.MOREX.r3.5HG0429780.1"/>
    </source>
</evidence>
<organism evidence="2 3">
    <name type="scientific">Hordeum vulgare subsp. vulgare</name>
    <name type="common">Domesticated barley</name>
    <dbReference type="NCBI Taxonomy" id="112509"/>
    <lineage>
        <taxon>Eukaryota</taxon>
        <taxon>Viridiplantae</taxon>
        <taxon>Streptophyta</taxon>
        <taxon>Embryophyta</taxon>
        <taxon>Tracheophyta</taxon>
        <taxon>Spermatophyta</taxon>
        <taxon>Magnoliopsida</taxon>
        <taxon>Liliopsida</taxon>
        <taxon>Poales</taxon>
        <taxon>Poaceae</taxon>
        <taxon>BOP clade</taxon>
        <taxon>Pooideae</taxon>
        <taxon>Triticodae</taxon>
        <taxon>Triticeae</taxon>
        <taxon>Hordeinae</taxon>
        <taxon>Hordeum</taxon>
    </lineage>
</organism>
<dbReference type="Gramene" id="HORVU.MOREX.r2.5HG0357120.1">
    <property type="protein sequence ID" value="HORVU.MOREX.r2.5HG0357120.1"/>
    <property type="gene ID" value="HORVU.MOREX.r2.5HG0357120"/>
</dbReference>
<protein>
    <recommendedName>
        <fullName evidence="1">Knottins-like domain-containing protein</fullName>
    </recommendedName>
</protein>
<sequence length="79" mass="9091">MEVYKIKMQGLCLLLLMPLLLLPGSARNTCQWFSKTYTTFRCEDKPCAEHCRKEGFPTGWCDPVALEPPTLMCFCRKPC</sequence>
<dbReference type="OMA" id="YTTFHCT"/>
<dbReference type="InterPro" id="IPR003614">
    <property type="entry name" value="Knottins"/>
</dbReference>
<dbReference type="AlphaFoldDB" id="M0Z6T6"/>
<reference evidence="2" key="2">
    <citation type="submission" date="2020-10" db="EMBL/GenBank/DDBJ databases">
        <authorList>
            <person name="Scholz U."/>
            <person name="Mascher M."/>
            <person name="Fiebig A."/>
        </authorList>
    </citation>
    <scope>NUCLEOTIDE SEQUENCE [LARGE SCALE GENOMIC DNA]</scope>
    <source>
        <strain evidence="2">cv. Morex</strain>
    </source>
</reference>
<feature type="domain" description="Knottins-like" evidence="1">
    <location>
        <begin position="29"/>
        <end position="79"/>
    </location>
</feature>
<reference evidence="3" key="1">
    <citation type="journal article" date="2012" name="Nature">
        <title>A physical, genetic and functional sequence assembly of the barley genome.</title>
        <authorList>
            <consortium name="The International Barley Genome Sequencing Consortium"/>
            <person name="Mayer K.F."/>
            <person name="Waugh R."/>
            <person name="Brown J.W."/>
            <person name="Schulman A."/>
            <person name="Langridge P."/>
            <person name="Platzer M."/>
            <person name="Fincher G.B."/>
            <person name="Muehlbauer G.J."/>
            <person name="Sato K."/>
            <person name="Close T.J."/>
            <person name="Wise R.P."/>
            <person name="Stein N."/>
        </authorList>
    </citation>
    <scope>NUCLEOTIDE SEQUENCE [LARGE SCALE GENOMIC DNA]</scope>
    <source>
        <strain evidence="3">cv. Morex</strain>
    </source>
</reference>
<keyword evidence="3" id="KW-1185">Reference proteome</keyword>
<dbReference type="InParanoid" id="M0Z6T6"/>
<evidence type="ECO:0000259" key="1">
    <source>
        <dbReference type="SMART" id="SM00505"/>
    </source>
</evidence>
<dbReference type="FunCoup" id="M0Z6T6">
    <property type="interactions" value="207"/>
</dbReference>
<dbReference type="Gene3D" id="3.30.30.10">
    <property type="entry name" value="Knottin, scorpion toxin-like"/>
    <property type="match status" value="1"/>
</dbReference>
<dbReference type="EnsemblPlants" id="HORVU.MOREX.r3.5HG0429780.1">
    <property type="protein sequence ID" value="HORVU.MOREX.r3.5HG0429780.1"/>
    <property type="gene ID" value="HORVU.MOREX.r3.5HG0429780"/>
</dbReference>
<dbReference type="Gramene" id="HORVU.MOREX.r3.5HG0429780.1">
    <property type="protein sequence ID" value="HORVU.MOREX.r3.5HG0429780.1"/>
    <property type="gene ID" value="HORVU.MOREX.r3.5HG0429780"/>
</dbReference>